<keyword evidence="1" id="KW-0472">Membrane</keyword>
<proteinExistence type="predicted"/>
<sequence length="63" mass="7599">MLPNIREEYIQLMNLFIYPLLYFMFIYNETVKVMNACNKKFFSILQFLCQPIVAGCNKLQLFH</sequence>
<feature type="transmembrane region" description="Helical" evidence="1">
    <location>
        <begin position="12"/>
        <end position="28"/>
    </location>
</feature>
<dbReference type="Proteomes" id="UP001607303">
    <property type="component" value="Unassembled WGS sequence"/>
</dbReference>
<dbReference type="AlphaFoldDB" id="A0ABD2AWB7"/>
<keyword evidence="1" id="KW-0812">Transmembrane</keyword>
<keyword evidence="1" id="KW-1133">Transmembrane helix</keyword>
<keyword evidence="3" id="KW-1185">Reference proteome</keyword>
<evidence type="ECO:0000313" key="3">
    <source>
        <dbReference type="Proteomes" id="UP001607303"/>
    </source>
</evidence>
<evidence type="ECO:0000256" key="1">
    <source>
        <dbReference type="SAM" id="Phobius"/>
    </source>
</evidence>
<reference evidence="2 3" key="1">
    <citation type="journal article" date="2024" name="Ann. Entomol. Soc. Am.">
        <title>Genomic analyses of the southern and eastern yellowjacket wasps (Hymenoptera: Vespidae) reveal evolutionary signatures of social life.</title>
        <authorList>
            <person name="Catto M.A."/>
            <person name="Caine P.B."/>
            <person name="Orr S.E."/>
            <person name="Hunt B.G."/>
            <person name="Goodisman M.A.D."/>
        </authorList>
    </citation>
    <scope>NUCLEOTIDE SEQUENCE [LARGE SCALE GENOMIC DNA]</scope>
    <source>
        <strain evidence="2">232</strain>
        <tissue evidence="2">Head and thorax</tissue>
    </source>
</reference>
<name>A0ABD2AWB7_VESMC</name>
<organism evidence="2 3">
    <name type="scientific">Vespula maculifrons</name>
    <name type="common">Eastern yellow jacket</name>
    <name type="synonym">Wasp</name>
    <dbReference type="NCBI Taxonomy" id="7453"/>
    <lineage>
        <taxon>Eukaryota</taxon>
        <taxon>Metazoa</taxon>
        <taxon>Ecdysozoa</taxon>
        <taxon>Arthropoda</taxon>
        <taxon>Hexapoda</taxon>
        <taxon>Insecta</taxon>
        <taxon>Pterygota</taxon>
        <taxon>Neoptera</taxon>
        <taxon>Endopterygota</taxon>
        <taxon>Hymenoptera</taxon>
        <taxon>Apocrita</taxon>
        <taxon>Aculeata</taxon>
        <taxon>Vespoidea</taxon>
        <taxon>Vespidae</taxon>
        <taxon>Vespinae</taxon>
        <taxon>Vespula</taxon>
    </lineage>
</organism>
<evidence type="ECO:0000313" key="2">
    <source>
        <dbReference type="EMBL" id="KAL2724917.1"/>
    </source>
</evidence>
<protein>
    <submittedName>
        <fullName evidence="2">Uncharacterized protein</fullName>
    </submittedName>
</protein>
<gene>
    <name evidence="2" type="ORF">V1477_018778</name>
</gene>
<dbReference type="EMBL" id="JAYRBN010000112">
    <property type="protein sequence ID" value="KAL2724917.1"/>
    <property type="molecule type" value="Genomic_DNA"/>
</dbReference>
<comment type="caution">
    <text evidence="2">The sequence shown here is derived from an EMBL/GenBank/DDBJ whole genome shotgun (WGS) entry which is preliminary data.</text>
</comment>
<accession>A0ABD2AWB7</accession>